<evidence type="ECO:0008006" key="3">
    <source>
        <dbReference type="Google" id="ProtNLM"/>
    </source>
</evidence>
<name>A0ABV5BJ70_9LEPT</name>
<dbReference type="Proteomes" id="UP001580391">
    <property type="component" value="Unassembled WGS sequence"/>
</dbReference>
<gene>
    <name evidence="1" type="ORF">ACE5IX_02490</name>
</gene>
<reference evidence="1 2" key="1">
    <citation type="submission" date="2024-09" db="EMBL/GenBank/DDBJ databases">
        <title>Taxonomic and Genotyping Characterization of Leptospira Strains isolated from Multiple Sources in Colombia highlights the importance of intermediate species.</title>
        <authorList>
            <person name="Torres Higuera L."/>
            <person name="Rojas Tapias D."/>
            <person name="Jimenez Velasquez S."/>
            <person name="Renjifo Ibanez C."/>
        </authorList>
    </citation>
    <scope>NUCLEOTIDE SEQUENCE [LARGE SCALE GENOMIC DNA]</scope>
    <source>
        <strain evidence="1 2">Lep080</strain>
    </source>
</reference>
<sequence>MKQFQNDRHQLIKINVDGSLNSESDRVHSKYLLSGFDAIHLVSGIFLFRELREEFFFLSADENLSSAAEKDGLDIGKFMWK</sequence>
<accession>A0ABV5BJ70</accession>
<evidence type="ECO:0000313" key="2">
    <source>
        <dbReference type="Proteomes" id="UP001580391"/>
    </source>
</evidence>
<organism evidence="1 2">
    <name type="scientific">Leptospira wolffii</name>
    <dbReference type="NCBI Taxonomy" id="409998"/>
    <lineage>
        <taxon>Bacteria</taxon>
        <taxon>Pseudomonadati</taxon>
        <taxon>Spirochaetota</taxon>
        <taxon>Spirochaetia</taxon>
        <taxon>Leptospirales</taxon>
        <taxon>Leptospiraceae</taxon>
        <taxon>Leptospira</taxon>
    </lineage>
</organism>
<proteinExistence type="predicted"/>
<evidence type="ECO:0000313" key="1">
    <source>
        <dbReference type="EMBL" id="MFB5735358.1"/>
    </source>
</evidence>
<dbReference type="RefSeq" id="WP_375516535.1">
    <property type="nucleotide sequence ID" value="NZ_JBHILI010000001.1"/>
</dbReference>
<keyword evidence="2" id="KW-1185">Reference proteome</keyword>
<dbReference type="EMBL" id="JBHILJ010000001">
    <property type="protein sequence ID" value="MFB5735358.1"/>
    <property type="molecule type" value="Genomic_DNA"/>
</dbReference>
<protein>
    <recommendedName>
        <fullName evidence="3">PIN domain-containing protein</fullName>
    </recommendedName>
</protein>
<comment type="caution">
    <text evidence="1">The sequence shown here is derived from an EMBL/GenBank/DDBJ whole genome shotgun (WGS) entry which is preliminary data.</text>
</comment>